<dbReference type="RefSeq" id="XP_019626409.1">
    <property type="nucleotide sequence ID" value="XM_019770850.1"/>
</dbReference>
<sequence>MTSEEKMHEEMTDLIYSCRDKFIEFKDEAEKLVRRAQAFAGDTIEYTTDAQDDDEELQGMDGEILEEWRHTNKKMEACIKQGGTVRALCSKGFDKLRSAQGKAAAGRVRGMQKKHDSAGTAGLCLGGAGALACLGVAATGPVGFAFLAGSFLLEGGALASISDSKKHAEWEKKFANEEWKLDQVYSLLISLTDSMKQELLGLYVESTEILDKASRIADRSRLSRSSYFKLRCRRLGEQSARLKRNCGLYITNVHHGFEITGAMNQLSIAN</sequence>
<dbReference type="KEGG" id="bbel:109471512"/>
<dbReference type="Proteomes" id="UP000515135">
    <property type="component" value="Unplaced"/>
</dbReference>
<keyword evidence="1" id="KW-0472">Membrane</keyword>
<evidence type="ECO:0000313" key="3">
    <source>
        <dbReference type="RefSeq" id="XP_019626409.1"/>
    </source>
</evidence>
<dbReference type="GeneID" id="109471512"/>
<gene>
    <name evidence="3" type="primary">LOC109471512</name>
</gene>
<keyword evidence="1" id="KW-0812">Transmembrane</keyword>
<organism evidence="2 3">
    <name type="scientific">Branchiostoma belcheri</name>
    <name type="common">Amphioxus</name>
    <dbReference type="NCBI Taxonomy" id="7741"/>
    <lineage>
        <taxon>Eukaryota</taxon>
        <taxon>Metazoa</taxon>
        <taxon>Chordata</taxon>
        <taxon>Cephalochordata</taxon>
        <taxon>Leptocardii</taxon>
        <taxon>Amphioxiformes</taxon>
        <taxon>Branchiostomatidae</taxon>
        <taxon>Branchiostoma</taxon>
    </lineage>
</organism>
<proteinExistence type="predicted"/>
<evidence type="ECO:0000256" key="1">
    <source>
        <dbReference type="SAM" id="Phobius"/>
    </source>
</evidence>
<reference evidence="3" key="1">
    <citation type="submission" date="2025-08" db="UniProtKB">
        <authorList>
            <consortium name="RefSeq"/>
        </authorList>
    </citation>
    <scope>IDENTIFICATION</scope>
    <source>
        <tissue evidence="3">Gonad</tissue>
    </source>
</reference>
<keyword evidence="2" id="KW-1185">Reference proteome</keyword>
<dbReference type="OrthoDB" id="10067292at2759"/>
<dbReference type="AlphaFoldDB" id="A0A6P4YXD9"/>
<keyword evidence="1" id="KW-1133">Transmembrane helix</keyword>
<feature type="transmembrane region" description="Helical" evidence="1">
    <location>
        <begin position="117"/>
        <end position="138"/>
    </location>
</feature>
<name>A0A6P4YXD9_BRABE</name>
<accession>A0A6P4YXD9</accession>
<evidence type="ECO:0000313" key="2">
    <source>
        <dbReference type="Proteomes" id="UP000515135"/>
    </source>
</evidence>
<protein>
    <submittedName>
        <fullName evidence="3">Uncharacterized protein LOC109471512</fullName>
    </submittedName>
</protein>